<evidence type="ECO:0000313" key="2">
    <source>
        <dbReference type="Proteomes" id="UP001558632"/>
    </source>
</evidence>
<reference evidence="1 2" key="1">
    <citation type="submission" date="2024-07" db="EMBL/GenBank/DDBJ databases">
        <title>Enhanced genomic and transcriptomic resources for Trichinella pseudospiralis and T. spiralis underpin the discovery of pronounced molecular differences between stages and species.</title>
        <authorList>
            <person name="Pasi K.K."/>
            <person name="La Rosa G."/>
            <person name="Gomez-Morales M.A."/>
            <person name="Tosini F."/>
            <person name="Sumanam S."/>
            <person name="Young N.D."/>
            <person name="Chang B.C."/>
            <person name="Robin G.B."/>
        </authorList>
    </citation>
    <scope>NUCLEOTIDE SEQUENCE [LARGE SCALE GENOMIC DNA]</scope>
    <source>
        <strain evidence="1">ISS534</strain>
    </source>
</reference>
<keyword evidence="2" id="KW-1185">Reference proteome</keyword>
<protein>
    <submittedName>
        <fullName evidence="1">tRNA modification GTPase GTPBP3</fullName>
    </submittedName>
</protein>
<evidence type="ECO:0000313" key="1">
    <source>
        <dbReference type="EMBL" id="KAL1234356.1"/>
    </source>
</evidence>
<dbReference type="EMBL" id="JBEUSY010000412">
    <property type="protein sequence ID" value="KAL1234356.1"/>
    <property type="molecule type" value="Genomic_DNA"/>
</dbReference>
<proteinExistence type="predicted"/>
<name>A0ABR3KES1_TRISP</name>
<sequence length="89" mass="9990">MLRALATSIAKMCQSMVSSTGPILLHRVRHVRIRKGRSSYHFDLQLVCGYGFVPSSNYCHNSELPDIKICGSKRFSISHFTGTLCSDNR</sequence>
<accession>A0ABR3KES1</accession>
<comment type="caution">
    <text evidence="1">The sequence shown here is derived from an EMBL/GenBank/DDBJ whole genome shotgun (WGS) entry which is preliminary data.</text>
</comment>
<gene>
    <name evidence="1" type="ORF">TSPI_09236</name>
</gene>
<organism evidence="1 2">
    <name type="scientific">Trichinella spiralis</name>
    <name type="common">Trichina worm</name>
    <dbReference type="NCBI Taxonomy" id="6334"/>
    <lineage>
        <taxon>Eukaryota</taxon>
        <taxon>Metazoa</taxon>
        <taxon>Ecdysozoa</taxon>
        <taxon>Nematoda</taxon>
        <taxon>Enoplea</taxon>
        <taxon>Dorylaimia</taxon>
        <taxon>Trichinellida</taxon>
        <taxon>Trichinellidae</taxon>
        <taxon>Trichinella</taxon>
    </lineage>
</organism>
<dbReference type="Proteomes" id="UP001558632">
    <property type="component" value="Unassembled WGS sequence"/>
</dbReference>